<gene>
    <name evidence="7" type="ordered locus">LHK_02366</name>
</gene>
<evidence type="ECO:0000256" key="5">
    <source>
        <dbReference type="PIRSR" id="PIRSR617867-1"/>
    </source>
</evidence>
<organism evidence="7 8">
    <name type="scientific">Laribacter hongkongensis (strain HLHK9)</name>
    <dbReference type="NCBI Taxonomy" id="557598"/>
    <lineage>
        <taxon>Bacteria</taxon>
        <taxon>Pseudomonadati</taxon>
        <taxon>Pseudomonadota</taxon>
        <taxon>Betaproteobacteria</taxon>
        <taxon>Neisseriales</taxon>
        <taxon>Aquaspirillaceae</taxon>
        <taxon>Laribacter</taxon>
    </lineage>
</organism>
<feature type="active site" evidence="5">
    <location>
        <position position="16"/>
    </location>
</feature>
<dbReference type="AlphaFoldDB" id="C1DB09"/>
<evidence type="ECO:0000259" key="6">
    <source>
        <dbReference type="SMART" id="SM00226"/>
    </source>
</evidence>
<dbReference type="SMART" id="SM00226">
    <property type="entry name" value="LMWPc"/>
    <property type="match status" value="1"/>
</dbReference>
<keyword evidence="3 7" id="KW-0378">Hydrolase</keyword>
<proteinExistence type="inferred from homology"/>
<dbReference type="Gene3D" id="3.40.50.2300">
    <property type="match status" value="1"/>
</dbReference>
<feature type="active site" description="Nucleophile" evidence="5">
    <location>
        <position position="10"/>
    </location>
</feature>
<dbReference type="GO" id="GO:0004725">
    <property type="term" value="F:protein tyrosine phosphatase activity"/>
    <property type="evidence" value="ECO:0007669"/>
    <property type="project" value="UniProtKB-EC"/>
</dbReference>
<comment type="similarity">
    <text evidence="1">Belongs to the low molecular weight phosphotyrosine protein phosphatase family.</text>
</comment>
<dbReference type="PANTHER" id="PTHR11717">
    <property type="entry name" value="LOW MOLECULAR WEIGHT PROTEIN TYROSINE PHOSPHATASE"/>
    <property type="match status" value="1"/>
</dbReference>
<evidence type="ECO:0000256" key="4">
    <source>
        <dbReference type="ARBA" id="ARBA00022912"/>
    </source>
</evidence>
<dbReference type="Pfam" id="PF01451">
    <property type="entry name" value="LMWPc"/>
    <property type="match status" value="1"/>
</dbReference>
<evidence type="ECO:0000256" key="1">
    <source>
        <dbReference type="ARBA" id="ARBA00011063"/>
    </source>
</evidence>
<feature type="active site" description="Proton donor" evidence="5">
    <location>
        <position position="126"/>
    </location>
</feature>
<dbReference type="HOGENOM" id="CLU_071415_2_2_4"/>
<dbReference type="EMBL" id="CP001154">
    <property type="protein sequence ID" value="ACO75348.1"/>
    <property type="molecule type" value="Genomic_DNA"/>
</dbReference>
<feature type="domain" description="Phosphotyrosine protein phosphatase I" evidence="6">
    <location>
        <begin position="4"/>
        <end position="152"/>
    </location>
</feature>
<dbReference type="CDD" id="cd16343">
    <property type="entry name" value="LMWPTP"/>
    <property type="match status" value="1"/>
</dbReference>
<dbReference type="InterPro" id="IPR050438">
    <property type="entry name" value="LMW_PTPase"/>
</dbReference>
<dbReference type="InterPro" id="IPR023485">
    <property type="entry name" value="Ptyr_pPase"/>
</dbReference>
<dbReference type="EC" id="3.1.3.48" evidence="2"/>
<evidence type="ECO:0000313" key="7">
    <source>
        <dbReference type="EMBL" id="ACO75348.1"/>
    </source>
</evidence>
<dbReference type="SUPFAM" id="SSF52788">
    <property type="entry name" value="Phosphotyrosine protein phosphatases I"/>
    <property type="match status" value="1"/>
</dbReference>
<dbReference type="eggNOG" id="COG0394">
    <property type="taxonomic scope" value="Bacteria"/>
</dbReference>
<evidence type="ECO:0000313" key="8">
    <source>
        <dbReference type="Proteomes" id="UP000002010"/>
    </source>
</evidence>
<dbReference type="KEGG" id="lhk:LHK_02366"/>
<dbReference type="RefSeq" id="WP_012697834.1">
    <property type="nucleotide sequence ID" value="NC_012559.1"/>
</dbReference>
<protein>
    <recommendedName>
        <fullName evidence="2">protein-tyrosine-phosphatase</fullName>
        <ecNumber evidence="2">3.1.3.48</ecNumber>
    </recommendedName>
</protein>
<name>C1DB09_LARHH</name>
<reference evidence="7 8" key="1">
    <citation type="journal article" date="2009" name="PLoS Genet.">
        <title>The complete genome and proteome of Laribacter hongkongensis reveal potential mechanisms for adaptations to different temperatures and habitats.</title>
        <authorList>
            <person name="Woo P.C."/>
            <person name="Lau S.K."/>
            <person name="Tse H."/>
            <person name="Teng J.L."/>
            <person name="Curreem S.O."/>
            <person name="Tsang A.K."/>
            <person name="Fan R.Y."/>
            <person name="Wong G.K."/>
            <person name="Huang Y."/>
            <person name="Loman N.J."/>
            <person name="Snyder L.A."/>
            <person name="Cai J.J."/>
            <person name="Huang J.D."/>
            <person name="Mak W."/>
            <person name="Pallen M.J."/>
            <person name="Lok S."/>
            <person name="Yuen K.Y."/>
        </authorList>
    </citation>
    <scope>NUCLEOTIDE SEQUENCE [LARGE SCALE GENOMIC DNA]</scope>
    <source>
        <strain evidence="7 8">HLHK9</strain>
    </source>
</reference>
<dbReference type="PANTHER" id="PTHR11717:SF7">
    <property type="entry name" value="LOW MOLECULAR WEIGHT PHOSPHOTYROSINE PROTEIN PHOSPHATASE"/>
    <property type="match status" value="1"/>
</dbReference>
<dbReference type="InterPro" id="IPR017867">
    <property type="entry name" value="Tyr_phospatase_low_mol_wt"/>
</dbReference>
<dbReference type="Proteomes" id="UP000002010">
    <property type="component" value="Chromosome"/>
</dbReference>
<evidence type="ECO:0000256" key="3">
    <source>
        <dbReference type="ARBA" id="ARBA00022801"/>
    </source>
</evidence>
<dbReference type="InterPro" id="IPR036196">
    <property type="entry name" value="Ptyr_pPase_sf"/>
</dbReference>
<evidence type="ECO:0000256" key="2">
    <source>
        <dbReference type="ARBA" id="ARBA00013064"/>
    </source>
</evidence>
<dbReference type="STRING" id="557598.LHK_02366"/>
<keyword evidence="8" id="KW-1185">Reference proteome</keyword>
<keyword evidence="4" id="KW-0904">Protein phosphatase</keyword>
<accession>C1DB09</accession>
<dbReference type="PRINTS" id="PR00719">
    <property type="entry name" value="LMWPTPASE"/>
</dbReference>
<sequence length="163" mass="17416">MTSVRILFVCTGNICRSPTAEGVARAVFAAAGAGGQVWFDSAGTHAFHVGEAPDPRSQQHALRRGYDLSGLRARQVVPADFADFDWILAADRHNLAMLSAHAVAGSKARPGCMLDWAGRPGEDVPDPYYQGEAGFETVLDDCEDMAAGLLAAWRRGELRQGAT</sequence>